<proteinExistence type="predicted"/>
<dbReference type="InterPro" id="IPR018650">
    <property type="entry name" value="STSV1_Orf64"/>
</dbReference>
<dbReference type="AlphaFoldDB" id="A0A5C0SSP1"/>
<gene>
    <name evidence="2" type="ORF">FPV09_09590</name>
</gene>
<feature type="transmembrane region" description="Helical" evidence="1">
    <location>
        <begin position="12"/>
        <end position="31"/>
    </location>
</feature>
<keyword evidence="1" id="KW-0812">Transmembrane</keyword>
<dbReference type="Pfam" id="PF09852">
    <property type="entry name" value="DUF2079"/>
    <property type="match status" value="2"/>
</dbReference>
<dbReference type="KEGG" id="them:FPV09_09590"/>
<feature type="transmembrane region" description="Helical" evidence="1">
    <location>
        <begin position="178"/>
        <end position="200"/>
    </location>
</feature>
<keyword evidence="3" id="KW-1185">Reference proteome</keyword>
<evidence type="ECO:0000256" key="1">
    <source>
        <dbReference type="SAM" id="Phobius"/>
    </source>
</evidence>
<organism evidence="2 3">
    <name type="scientific">Thermococcus aciditolerans</name>
    <dbReference type="NCBI Taxonomy" id="2598455"/>
    <lineage>
        <taxon>Archaea</taxon>
        <taxon>Methanobacteriati</taxon>
        <taxon>Methanobacteriota</taxon>
        <taxon>Thermococci</taxon>
        <taxon>Thermococcales</taxon>
        <taxon>Thermococcaceae</taxon>
        <taxon>Thermococcus</taxon>
    </lineage>
</organism>
<dbReference type="EMBL" id="CP041932">
    <property type="protein sequence ID" value="QEK15959.1"/>
    <property type="molecule type" value="Genomic_DNA"/>
</dbReference>
<feature type="transmembrane region" description="Helical" evidence="1">
    <location>
        <begin position="75"/>
        <end position="93"/>
    </location>
</feature>
<sequence length="466" mass="52599">MKRFWTRLSNYDVTAVFIALAYSALLMHFSLVKFECFRYTSLDLGIFTQSLAGFLHGRPLFNTVERQLYGVPNHLAVHFQPVLVLLVPVFAVFPTPKTLLVLQTLALGLSVLLAYVLARELLPPWEALAVTVLYAFNSSLVGINLFEFHPVSLAVPLFFLSAYFLIENRWRAFYATSFLLLLTKEDAFLGVTSLSLWWAFRDEISLESARKNRPLLLLAALSLLYGAVVIKLVIPALGKGYLYEGLYTRPEFGRRKLLYFLLFNLSLGLLPLFRSKNALLLTLPWLENLLASRPSQTTFGFHYSYMTLPLSVIGAVFALRELDLRRVLPFLLSVGLLASLATMPVELNQPEKPLPLVYPSVLEPIPGRKAVEPVIEFLSNSNLSVYTQPAFYPALATKPDVYVYPAGVEPDAVLVNVKTYRGRLYLERLQKMVNVKYRLVYSRDGVRLYVREGLNVSVFGLVPQGS</sequence>
<keyword evidence="1" id="KW-1133">Transmembrane helix</keyword>
<feature type="transmembrane region" description="Helical" evidence="1">
    <location>
        <begin position="215"/>
        <end position="237"/>
    </location>
</feature>
<dbReference type="Proteomes" id="UP000322631">
    <property type="component" value="Chromosome"/>
</dbReference>
<feature type="transmembrane region" description="Helical" evidence="1">
    <location>
        <begin position="257"/>
        <end position="273"/>
    </location>
</feature>
<feature type="transmembrane region" description="Helical" evidence="1">
    <location>
        <begin position="149"/>
        <end position="166"/>
    </location>
</feature>
<reference evidence="2 3" key="1">
    <citation type="submission" date="2019-07" db="EMBL/GenBank/DDBJ databases">
        <title>Complete genome of Thermococcus acidophilus.</title>
        <authorList>
            <person name="Li X."/>
        </authorList>
    </citation>
    <scope>NUCLEOTIDE SEQUENCE [LARGE SCALE GENOMIC DNA]</scope>
    <source>
        <strain evidence="2 3">SY113</strain>
    </source>
</reference>
<feature type="transmembrane region" description="Helical" evidence="1">
    <location>
        <begin position="99"/>
        <end position="118"/>
    </location>
</feature>
<name>A0A5C0SSP1_9EURY</name>
<evidence type="ECO:0000313" key="2">
    <source>
        <dbReference type="EMBL" id="QEK15959.1"/>
    </source>
</evidence>
<feature type="transmembrane region" description="Helical" evidence="1">
    <location>
        <begin position="327"/>
        <end position="345"/>
    </location>
</feature>
<keyword evidence="1" id="KW-0472">Membrane</keyword>
<evidence type="ECO:0000313" key="3">
    <source>
        <dbReference type="Proteomes" id="UP000322631"/>
    </source>
</evidence>
<feature type="transmembrane region" description="Helical" evidence="1">
    <location>
        <begin position="302"/>
        <end position="320"/>
    </location>
</feature>
<protein>
    <submittedName>
        <fullName evidence="2">DUF2079 domain-containing protein</fullName>
    </submittedName>
</protein>
<accession>A0A5C0SSP1</accession>